<reference evidence="2 3" key="1">
    <citation type="submission" date="2016-10" db="EMBL/GenBank/DDBJ databases">
        <title>Genome sequence of Rothia aeria strain JCM11412.</title>
        <authorList>
            <person name="Nambu T."/>
        </authorList>
    </citation>
    <scope>NUCLEOTIDE SEQUENCE [LARGE SCALE GENOMIC DNA]</scope>
    <source>
        <strain evidence="2 3">JCM 11412</strain>
    </source>
</reference>
<accession>A0A2Z5QWK2</accession>
<evidence type="ECO:0000313" key="3">
    <source>
        <dbReference type="Proteomes" id="UP000250241"/>
    </source>
</evidence>
<dbReference type="Proteomes" id="UP000250241">
    <property type="component" value="Chromosome"/>
</dbReference>
<evidence type="ECO:0000259" key="1">
    <source>
        <dbReference type="Pfam" id="PF13338"/>
    </source>
</evidence>
<dbReference type="KEGG" id="raj:RA11412_0508"/>
<dbReference type="EMBL" id="AP017895">
    <property type="protein sequence ID" value="BAV86807.1"/>
    <property type="molecule type" value="Genomic_DNA"/>
</dbReference>
<dbReference type="InterPro" id="IPR025159">
    <property type="entry name" value="AbiEi_N"/>
</dbReference>
<sequence length="338" mass="39044">MVWLDVEKLAGEQHGLFTSAQAVNLGVNRAMITRKKQQGAIEQIRYGVYALASAPSDPHQEIRAAWLSLEPSQTAVQRIVNHEGPILCGTVAAEIYEAGVFYTERYDFYSSTRKQSRDEHIRVRLRNLEKEDTETVDGMLVVSPTVLVCDFLEEYYDLNDVTTLIRDLVDSRRKINWNRVEETAQKVSEGYGIPTEEIFEQLFAPALEVSSAIKSTDPNNEQYLPVEMNKYIVENWSQRMQEINRSLRESLKPIIQMQIPKINVDVRALTETRKSLDGMVKNLAPQLSEISKRSKEIQDNMHPTLVRMQRVLKITHYLLPVLIMLIRHVRMLKYDPWL</sequence>
<name>A0A2Z5QWK2_9MICC</name>
<feature type="domain" description="AbiEi antitoxin N-terminal" evidence="1">
    <location>
        <begin position="6"/>
        <end position="52"/>
    </location>
</feature>
<evidence type="ECO:0000313" key="2">
    <source>
        <dbReference type="EMBL" id="BAV86807.1"/>
    </source>
</evidence>
<protein>
    <recommendedName>
        <fullName evidence="1">AbiEi antitoxin N-terminal domain-containing protein</fullName>
    </recommendedName>
</protein>
<dbReference type="Pfam" id="PF13338">
    <property type="entry name" value="AbiEi_4"/>
    <property type="match status" value="1"/>
</dbReference>
<organism evidence="2 3">
    <name type="scientific">Rothia aeria</name>
    <dbReference type="NCBI Taxonomy" id="172042"/>
    <lineage>
        <taxon>Bacteria</taxon>
        <taxon>Bacillati</taxon>
        <taxon>Actinomycetota</taxon>
        <taxon>Actinomycetes</taxon>
        <taxon>Micrococcales</taxon>
        <taxon>Micrococcaceae</taxon>
        <taxon>Rothia</taxon>
    </lineage>
</organism>
<proteinExistence type="predicted"/>
<gene>
    <name evidence="2" type="ORF">RA11412_0508</name>
</gene>
<dbReference type="AlphaFoldDB" id="A0A2Z5QWK2"/>
<keyword evidence="3" id="KW-1185">Reference proteome</keyword>